<feature type="domain" description="AAA+ ATPase" evidence="14">
    <location>
        <begin position="1895"/>
        <end position="2075"/>
    </location>
</feature>
<evidence type="ECO:0000256" key="10">
    <source>
        <dbReference type="ARBA" id="ARBA00023054"/>
    </source>
</evidence>
<sequence length="4126" mass="462948">MVVIDRRESFIVSTAGHFFGVPVQENAKWSSPVLEKFFNQSTCRTLCAQPVQLENDEVPLKLSNELLAGKNTLVFFKLAASIVTEENFHDLVQVTSIGGDKSSALIEALRQVWAPTLKSSGFDPASLKKLEEDLIGPRPPTSIAEEEAFWIKRSNEANRSRERIAFEEAAKILNQIKTELENTAVSRDGFIGLEESLEAVSGLVDDVWKLGGNVYNEERMKSLLEIIGNEAVDLVENLVNEIHASQGQAAGDDAVSMGATVCEKWENACERLTGLFWPHHSLHPWKGAIFVPKKCSKVGKRLRQLSELRAQHRQLIRLLTAGERTRLGADNILQNFNDVKALYSEDVSDIEWNRTIRRVEEGLIPAEELVAQKLKTQIADAKTPNSLLVEFRRYFDLMKRDALKRALRSERESLLSAYADLIESCLAGPDTYDLLDSPRILQEIQTARSSESRLESLIELGKELLADLPGFEKTISKVTTALKDTERKRQYLVDSWVNETKDAVVKKELTLGTDSEVVELTGTSFMRVTYDPRLITLIREARALSGQGVELPREVRDLVERASLLAGRARALQQVATFHNTIGDRMVPSQRPLMLTTALELARAVKEQSGVVWSNPQAVDGYTNRLRELVTKFARQNAELAAKHSTLRNLVSNLFKGEAINLVGNQNIWKDTLMNMRIIVDAVEAEYGNTTAWKLHWDRQLLKALGVAYRGALPSLLRKLPEIKVELIFRDGLLQWRPTLEEIRAKIYSAIRRSLSIPMNFRGVGDVEHAQFGNLVQKSAYLFGGVYKQAEIALNAMESVRIKWLNLAALGRIDIGERLKGASPQDWTRTFKDAKQWAQEVGKLRGGEVKIWCISIDTGTTRTDLESASRRYWERLCSDLRVEASSRLVAIVDFLSFAAKELERRPHNLEEVGLANEAHERIEKQYAGIGAEMEAVAGLGKVLAAWTSERLEGVNSANIAWQDLADRLEKHKAVVARQLEDTKVNLRHRGVALRDEIERWETKWSSKPDVITMEWITSMRERWITLTEQRDSLNIDCQRIGVTLSDIIEDDSENLRKLEAQLEAEESNCRFQAEFLEELENQRAEEWAVARRRLPRLHDWLDSWENRIRVQSKDLHQNDNERLDSLEVDTFVGRKLREIRDAIEWIQLLRGDEIAEEHWAELKSILGLTEIRNLRDMTLGHMLDCRDKLQENVDRVKEITKRAAAESGIRQAILELESWEATAYLQIQESKDSKNSTIFLVGEYGSLLARTGELRLLLEGAKGASGYERFAARATRCEAGLSEIEERIKILSTVQRKWVYLEPIYGSGSAPNDSGKWSRTDKEFRYLMGEVSRDPRVSSVRRLPLPALINLKDLLDRCQRSLDEFLEERRSSYPRLYFLSDEDLLELVSGSGKALETHLPKLYQGIGSVIKDNNNLTTVVSPEGEILKLSEVIDTSEPLPRWLNNLEKRMRNTLRQSLDKCLTDSSPDPSIYPTQILLLSERIRFTERCEAALKEGVSGLKKLVEFLDTQRARYRGLEDVGDRLTVLKARGLLLDTVHHLEISRMLLYTVEMGESTSWLWYRQLKTYRTSKGPVIRCAGAEFPYRFEYQGAAVGLVWTPLTEKCFLALAQAMKLGLGGSPTGPAGTGKTESVKALGAILGRLVIVFNCDEGMDAGSMKRILGGLAQAGAWGCFDEFNRLEEETLSAVAMLVRPLQEAVRDGLTQVLLGDQKVNLDPHCCVFITMNPAGHEYGGRHKLPDSLARLFRPIGMAHPDKFDIIRALLECAGFLESATLANRLVETFEISQNLLSKQPHYDWGLRALRSVLDAVPSANNLDESTRLLIAIKDSTLPKLTEDDTNKFLALLDDVFPNTDRLNTVTDEKQDLRGILLELCESGNYTKDIVGRCIQLSDQLKSRTGVAIVGPPGSGKTTIRKLLADALAKIGEPVDQCLIYPGAVPKSRLLGRVDPRTREWKEGLLSSAVIMAGESPTWIIFNGDVEPEWAEALNSALDDNRSLTLPNGVGVKLGNGVRFIFETHKLASASPATVSRLGVVHLGSVSSASLLLASHIEHLPNIIQDDIKPHISTCIDEILKSNAVRSSASGLTNSVLHHLREAHTRTMATEALIGAFCGQIEDQNLRDNVARLIYQLTDCWCPDPEKPFDVLYNEKSDRLELCTDIYQSLETEDGPILLSGPVKRALASILPWIENGYPVMLRGMDGCGKSTLITAALSSIKNKDNAPSTLIQGSSLYGAQDLISRIKRACVRLDSSSNGRTYKSRNGSRVILVLEDIHLASKDMQELLRELLQDKGFHEDDLEFARISLTIICTADSATALHPRLEALLATYYLPLVLQFIKAYKLCTVHFSTFLKLFRRPSSKEIVAMLELHLRSALKRKDDVMDSWISRTAFAMFEVHQSASSSREFSFLWSPKDLILWADCLEYYSTPENETEVTGHLLDAGRRLFYPRLTTKDRARWDSVLTTKVLEAKNAINDVFVWKRGNMELIPLVQEEWKNNIESAAVKCAREGDPIQAVITSHLLHTVAGICWTLGTRLRGMILIGRPGAGRKSAARLAATFSSLRFIDSGPGRARTSMKAAIQAAGIDGEPTMLLLEEHHMREEGLAILVSAVVARGELPGLFSTEELDGMVAPLIDLSRREDFSGSLEQYFYHRLRSFLRVVIILDVGDIKSPWLSRSGLLRYCALIGPGFGSEWWSYEAPLTEIAIQYCSPEGSEEPSPGIQVMVKAHLQAPKQQHAPARFFALLRTWQHLREIWSEEVESKLSSLLAGISRLREAGEHVAKLEDEVSKQRQELEAEKGRANAALEKITATMRGATGQRGEMTNLKAETERESAELARRKADIEGELSKVEPLVEQAAQAVAGISADSLAEVRSLRAPPAPVRDVLEGVLRLMGIKDTSWNSMKTFLAKRGIKDEIRTWDARRSTSASLDAVAKLVKERRESFEEKTAKRASVAAAPLAAWVLANLQYGQILQQVAPLEREQRLLAERLSAAEAQLGKLAAGLNTVESRVAQLQEELAEHSRGAAALQLRTEATESSLATARALLLKLDTEHRDWQAQLEELTTRKARLDVEAANVASFLVYQDPERDDKWKKSAVELLITERERLIWRAQGLPADTGSFVGAACSLRGPLVPIFLDPSGVAVSWLKSNIGSKLEITKPEETKFFTALELAVRFGKPLLVEEIVEFPPILLPLLRKRPLRLGERILPSQQGFKLFLATRRDHLDRIPKEADAVLFKIALGAGTRSLAERLVDKVLLKETPEIESRRREALEREEKLSGEQDAARLDLLAQLGRARGQDLLQESQDGQGGGLLTSLEKTQTKAKEIALALEESRRSLEDISKRAESHERLAKFAANIYKAVKGLTSLNPLYVFSTEAFTEIYLEAESTRSIAVAEESKEQDRLVEKRLIALTVHHCTKAAYRKHRLPLALYLALSLNPVSEIERNLLLDNGLPNNEDNGDFEVPDWVPDERRAAVKALAISMPQVAARMKRAWLEDVVTVYSDNSLTPFQRILIIKVLRPDYLHTALSKFATSQLGVKDLAPPTWTLQKVAESEGSAPVLLLLSPGADPGPELNSLAVNRVASSTGFMEVSLGQGQVAQAELALEAACKNGSWVLLSNLQLALTWLPRLESLLRSPMCTTNKKSTTRIWLTTEECTGFYPGLASLCLKLAYEPPEGVKRNLKRSFQQLRQVEDTKRNENISGMFLLSWLHATLQERRKFVPQAWIRSYEWNEADLSAAYALIVERAKNDQNQDWETGRGLLDVAVYGGRLQDDYDMRALCAIIREIWSKEVVEGRRMLGGVLNILEISENDPLKILERLNDDDSPREYFGLPANAHRGWERVAAEVALTLLKGTTIKTSSDEIRNHARLESKMQKDLKELFDRHATKFEASSNTVSGDARETPLKRFFMDEIEFTRELLNRIRLDLDVIRIEGSKTPKHWLDEWQSGPKDVLPFVNGLLLRYQILESFSTSSSLRVNLSRLARPRAFLAALKQHTAREINHPLENLRLRVNWIEDRKSEQWKVSVIIEGLLVSGALIKDGSLKDVDANAAPIAAAPICQIAFLPERYSVEKNNDKKGSHSHYGKENDKDWLEVPIYSDSQRSFFICSLPVGCPRENRNVWLRRGVALFLKSL</sequence>
<dbReference type="Pfam" id="PF18198">
    <property type="entry name" value="AAA_lid_11"/>
    <property type="match status" value="1"/>
</dbReference>
<dbReference type="InterPro" id="IPR042228">
    <property type="entry name" value="Dynein_linker_3"/>
</dbReference>
<dbReference type="InterPro" id="IPR035706">
    <property type="entry name" value="AAA_9"/>
</dbReference>
<dbReference type="Gene3D" id="3.10.490.20">
    <property type="match status" value="1"/>
</dbReference>
<evidence type="ECO:0000256" key="7">
    <source>
        <dbReference type="ARBA" id="ARBA00022741"/>
    </source>
</evidence>
<dbReference type="InterPro" id="IPR004273">
    <property type="entry name" value="Dynein_heavy_D6_P-loop"/>
</dbReference>
<evidence type="ECO:0000256" key="2">
    <source>
        <dbReference type="ARBA" id="ARBA00008887"/>
    </source>
</evidence>
<feature type="coiled-coil region" evidence="13">
    <location>
        <begin position="2991"/>
        <end position="3067"/>
    </location>
</feature>
<dbReference type="InterPro" id="IPR026983">
    <property type="entry name" value="DHC"/>
</dbReference>
<feature type="domain" description="AAA+ ATPase" evidence="14">
    <location>
        <begin position="2188"/>
        <end position="2333"/>
    </location>
</feature>
<dbReference type="InterPro" id="IPR027417">
    <property type="entry name" value="P-loop_NTPase"/>
</dbReference>
<keyword evidence="9" id="KW-0243">Dynein</keyword>
<dbReference type="GO" id="GO:0051959">
    <property type="term" value="F:dynein light intermediate chain binding"/>
    <property type="evidence" value="ECO:0007669"/>
    <property type="project" value="InterPro"/>
</dbReference>
<organism evidence="15 16">
    <name type="scientific">Odynerus spinipes</name>
    <dbReference type="NCBI Taxonomy" id="1348599"/>
    <lineage>
        <taxon>Eukaryota</taxon>
        <taxon>Metazoa</taxon>
        <taxon>Ecdysozoa</taxon>
        <taxon>Arthropoda</taxon>
        <taxon>Hexapoda</taxon>
        <taxon>Insecta</taxon>
        <taxon>Pterygota</taxon>
        <taxon>Neoptera</taxon>
        <taxon>Endopterygota</taxon>
        <taxon>Hymenoptera</taxon>
        <taxon>Apocrita</taxon>
        <taxon>Aculeata</taxon>
        <taxon>Vespoidea</taxon>
        <taxon>Vespidae</taxon>
        <taxon>Eumeninae</taxon>
        <taxon>Odynerus</taxon>
    </lineage>
</organism>
<dbReference type="SMART" id="SM00382">
    <property type="entry name" value="AAA"/>
    <property type="match status" value="3"/>
</dbReference>
<dbReference type="InterPro" id="IPR024743">
    <property type="entry name" value="Dynein_HC_stalk"/>
</dbReference>
<dbReference type="InterPro" id="IPR041658">
    <property type="entry name" value="AAA_lid_11"/>
</dbReference>
<dbReference type="GO" id="GO:0045505">
    <property type="term" value="F:dynein intermediate chain binding"/>
    <property type="evidence" value="ECO:0007669"/>
    <property type="project" value="InterPro"/>
</dbReference>
<dbReference type="Pfam" id="PF18199">
    <property type="entry name" value="Dynein_C"/>
    <property type="match status" value="1"/>
</dbReference>
<dbReference type="InterPro" id="IPR042222">
    <property type="entry name" value="Dynein_2_N"/>
</dbReference>
<evidence type="ECO:0000256" key="8">
    <source>
        <dbReference type="ARBA" id="ARBA00022840"/>
    </source>
</evidence>
<dbReference type="GO" id="GO:0030473">
    <property type="term" value="P:nuclear migration along microtubule"/>
    <property type="evidence" value="ECO:0007669"/>
    <property type="project" value="UniProtKB-ARBA"/>
</dbReference>
<keyword evidence="16" id="KW-1185">Reference proteome</keyword>
<evidence type="ECO:0000256" key="9">
    <source>
        <dbReference type="ARBA" id="ARBA00023017"/>
    </source>
</evidence>
<accession>A0AAD9RJA5</accession>
<comment type="similarity">
    <text evidence="2">Belongs to the dynein heavy chain family.</text>
</comment>
<comment type="subcellular location">
    <subcellularLocation>
        <location evidence="1">Cytoplasm</location>
        <location evidence="1">Cytoskeleton</location>
    </subcellularLocation>
</comment>
<keyword evidence="5" id="KW-0493">Microtubule</keyword>
<reference evidence="15" key="2">
    <citation type="journal article" date="2023" name="Commun. Biol.">
        <title>Intrasexual cuticular hydrocarbon dimorphism in a wasp sheds light on hydrocarbon biosynthesis genes in Hymenoptera.</title>
        <authorList>
            <person name="Moris V.C."/>
            <person name="Podsiadlowski L."/>
            <person name="Martin S."/>
            <person name="Oeyen J.P."/>
            <person name="Donath A."/>
            <person name="Petersen M."/>
            <person name="Wilbrandt J."/>
            <person name="Misof B."/>
            <person name="Liedtke D."/>
            <person name="Thamm M."/>
            <person name="Scheiner R."/>
            <person name="Schmitt T."/>
            <person name="Niehuis O."/>
        </authorList>
    </citation>
    <scope>NUCLEOTIDE SEQUENCE</scope>
    <source>
        <strain evidence="15">GBR_01_08_01A</strain>
    </source>
</reference>
<dbReference type="InterPro" id="IPR013594">
    <property type="entry name" value="Dynein_heavy_tail"/>
</dbReference>
<dbReference type="Proteomes" id="UP001258017">
    <property type="component" value="Unassembled WGS sequence"/>
</dbReference>
<dbReference type="InterPro" id="IPR041228">
    <property type="entry name" value="Dynein_C"/>
</dbReference>
<gene>
    <name evidence="15" type="ORF">KPH14_012432</name>
</gene>
<dbReference type="Gene3D" id="1.10.8.710">
    <property type="match status" value="1"/>
</dbReference>
<evidence type="ECO:0000313" key="16">
    <source>
        <dbReference type="Proteomes" id="UP001258017"/>
    </source>
</evidence>
<dbReference type="Pfam" id="PF12781">
    <property type="entry name" value="AAA_9"/>
    <property type="match status" value="1"/>
</dbReference>
<dbReference type="EMBL" id="JAIFRP010000062">
    <property type="protein sequence ID" value="KAK2580161.1"/>
    <property type="molecule type" value="Genomic_DNA"/>
</dbReference>
<keyword evidence="6" id="KW-0677">Repeat</keyword>
<evidence type="ECO:0000256" key="3">
    <source>
        <dbReference type="ARBA" id="ARBA00022197"/>
    </source>
</evidence>
<evidence type="ECO:0000259" key="14">
    <source>
        <dbReference type="SMART" id="SM00382"/>
    </source>
</evidence>
<evidence type="ECO:0000256" key="11">
    <source>
        <dbReference type="ARBA" id="ARBA00023175"/>
    </source>
</evidence>
<feature type="coiled-coil region" evidence="13">
    <location>
        <begin position="1045"/>
        <end position="1082"/>
    </location>
</feature>
<keyword evidence="10 13" id="KW-0175">Coiled coil</keyword>
<name>A0AAD9RJA5_9HYME</name>
<evidence type="ECO:0000256" key="13">
    <source>
        <dbReference type="SAM" id="Coils"/>
    </source>
</evidence>
<dbReference type="GO" id="GO:0000235">
    <property type="term" value="C:astral microtubule"/>
    <property type="evidence" value="ECO:0007669"/>
    <property type="project" value="UniProtKB-ARBA"/>
</dbReference>
<keyword evidence="4" id="KW-0963">Cytoplasm</keyword>
<feature type="domain" description="AAA+ ATPase" evidence="14">
    <location>
        <begin position="1617"/>
        <end position="1754"/>
    </location>
</feature>
<evidence type="ECO:0000256" key="5">
    <source>
        <dbReference type="ARBA" id="ARBA00022701"/>
    </source>
</evidence>
<dbReference type="Pfam" id="PF12774">
    <property type="entry name" value="AAA_6"/>
    <property type="match status" value="1"/>
</dbReference>
<dbReference type="GO" id="GO:0008569">
    <property type="term" value="F:minus-end-directed microtubule motor activity"/>
    <property type="evidence" value="ECO:0007669"/>
    <property type="project" value="InterPro"/>
</dbReference>
<dbReference type="GO" id="GO:0000070">
    <property type="term" value="P:mitotic sister chromatid segregation"/>
    <property type="evidence" value="ECO:0007669"/>
    <property type="project" value="UniProtKB-ARBA"/>
</dbReference>
<dbReference type="Pfam" id="PF12780">
    <property type="entry name" value="AAA_8"/>
    <property type="match status" value="1"/>
</dbReference>
<dbReference type="InterPro" id="IPR043157">
    <property type="entry name" value="Dynein_AAA1S"/>
</dbReference>
<keyword evidence="7" id="KW-0547">Nucleotide-binding</keyword>
<dbReference type="InterPro" id="IPR043160">
    <property type="entry name" value="Dynein_C_barrel"/>
</dbReference>
<protein>
    <recommendedName>
        <fullName evidence="3">Dynein heavy chain, cytoplasmic</fullName>
    </recommendedName>
</protein>
<dbReference type="Gene3D" id="1.20.58.1120">
    <property type="match status" value="1"/>
</dbReference>
<dbReference type="PANTHER" id="PTHR45703">
    <property type="entry name" value="DYNEIN HEAVY CHAIN"/>
    <property type="match status" value="1"/>
</dbReference>
<dbReference type="Gene3D" id="3.20.180.20">
    <property type="entry name" value="Dynein heavy chain, N-terminal domain 2"/>
    <property type="match status" value="1"/>
</dbReference>
<dbReference type="GO" id="GO:1902850">
    <property type="term" value="P:microtubule cytoskeleton organization involved in mitosis"/>
    <property type="evidence" value="ECO:0007669"/>
    <property type="project" value="UniProtKB-ARBA"/>
</dbReference>
<dbReference type="Gene3D" id="1.10.8.720">
    <property type="entry name" value="Region D6 of dynein motor"/>
    <property type="match status" value="1"/>
</dbReference>
<dbReference type="SUPFAM" id="SSF52540">
    <property type="entry name" value="P-loop containing nucleoside triphosphate hydrolases"/>
    <property type="match status" value="3"/>
</dbReference>
<evidence type="ECO:0000256" key="12">
    <source>
        <dbReference type="ARBA" id="ARBA00023212"/>
    </source>
</evidence>
<dbReference type="Pfam" id="PF03028">
    <property type="entry name" value="Dynein_heavy"/>
    <property type="match status" value="1"/>
</dbReference>
<dbReference type="Pfam" id="PF12777">
    <property type="entry name" value="MT"/>
    <property type="match status" value="1"/>
</dbReference>
<keyword evidence="11" id="KW-0505">Motor protein</keyword>
<dbReference type="Pfam" id="PF08385">
    <property type="entry name" value="DHC_N1"/>
    <property type="match status" value="1"/>
</dbReference>
<dbReference type="Gene3D" id="1.20.140.100">
    <property type="entry name" value="Dynein heavy chain, N-terminal domain 2"/>
    <property type="match status" value="1"/>
</dbReference>
<evidence type="ECO:0000256" key="4">
    <source>
        <dbReference type="ARBA" id="ARBA00022490"/>
    </source>
</evidence>
<dbReference type="InterPro" id="IPR024317">
    <property type="entry name" value="Dynein_heavy_chain_D4_dom"/>
</dbReference>
<dbReference type="InterPro" id="IPR042219">
    <property type="entry name" value="AAA_lid_11_sf"/>
</dbReference>
<dbReference type="InterPro" id="IPR003593">
    <property type="entry name" value="AAA+_ATPase"/>
</dbReference>
<reference evidence="15" key="1">
    <citation type="submission" date="2021-08" db="EMBL/GenBank/DDBJ databases">
        <authorList>
            <person name="Misof B."/>
            <person name="Oliver O."/>
            <person name="Podsiadlowski L."/>
            <person name="Donath A."/>
            <person name="Peters R."/>
            <person name="Mayer C."/>
            <person name="Rust J."/>
            <person name="Gunkel S."/>
            <person name="Lesny P."/>
            <person name="Martin S."/>
            <person name="Oeyen J.P."/>
            <person name="Petersen M."/>
            <person name="Panagiotis P."/>
            <person name="Wilbrandt J."/>
            <person name="Tanja T."/>
        </authorList>
    </citation>
    <scope>NUCLEOTIDE SEQUENCE</scope>
    <source>
        <strain evidence="15">GBR_01_08_01A</strain>
        <tissue evidence="15">Thorax + abdomen</tissue>
    </source>
</reference>
<keyword evidence="12" id="KW-0206">Cytoskeleton</keyword>
<dbReference type="Pfam" id="PF08393">
    <property type="entry name" value="DHC_N2"/>
    <property type="match status" value="1"/>
</dbReference>
<keyword evidence="8" id="KW-0067">ATP-binding</keyword>
<dbReference type="Gene3D" id="3.40.50.300">
    <property type="entry name" value="P-loop containing nucleotide triphosphate hydrolases"/>
    <property type="match status" value="6"/>
</dbReference>
<dbReference type="Pfam" id="PF12775">
    <property type="entry name" value="AAA_7"/>
    <property type="match status" value="1"/>
</dbReference>
<dbReference type="PANTHER" id="PTHR45703:SF22">
    <property type="entry name" value="DYNEIN CYTOPLASMIC 2 HEAVY CHAIN 1"/>
    <property type="match status" value="1"/>
</dbReference>
<evidence type="ECO:0000256" key="1">
    <source>
        <dbReference type="ARBA" id="ARBA00004245"/>
    </source>
</evidence>
<dbReference type="GO" id="GO:0005524">
    <property type="term" value="F:ATP binding"/>
    <property type="evidence" value="ECO:0007669"/>
    <property type="project" value="UniProtKB-KW"/>
</dbReference>
<evidence type="ECO:0000313" key="15">
    <source>
        <dbReference type="EMBL" id="KAK2580161.1"/>
    </source>
</evidence>
<evidence type="ECO:0000256" key="6">
    <source>
        <dbReference type="ARBA" id="ARBA00022737"/>
    </source>
</evidence>
<proteinExistence type="inferred from homology"/>
<dbReference type="GO" id="GO:0005938">
    <property type="term" value="C:cell cortex"/>
    <property type="evidence" value="ECO:0007669"/>
    <property type="project" value="UniProtKB-ARBA"/>
</dbReference>
<feature type="coiled-coil region" evidence="13">
    <location>
        <begin position="2768"/>
        <end position="2841"/>
    </location>
</feature>
<comment type="caution">
    <text evidence="15">The sequence shown here is derived from an EMBL/GenBank/DDBJ whole genome shotgun (WGS) entry which is preliminary data.</text>
</comment>
<dbReference type="Gene3D" id="1.20.920.20">
    <property type="match status" value="1"/>
</dbReference>
<dbReference type="GO" id="GO:0030286">
    <property type="term" value="C:dynein complex"/>
    <property type="evidence" value="ECO:0007669"/>
    <property type="project" value="UniProtKB-KW"/>
</dbReference>
<dbReference type="InterPro" id="IPR013602">
    <property type="entry name" value="Dynein_heavy_linker"/>
</dbReference>
<dbReference type="FunFam" id="3.40.50.300:FF:000996">
    <property type="entry name" value="Cytoplasmic dynein heavy chain"/>
    <property type="match status" value="1"/>
</dbReference>
<dbReference type="InterPro" id="IPR035699">
    <property type="entry name" value="AAA_6"/>
</dbReference>